<feature type="chain" id="PRO_5039098197" description="PBP domain-containing protein" evidence="2">
    <location>
        <begin position="23"/>
        <end position="418"/>
    </location>
</feature>
<dbReference type="Gene3D" id="3.40.190.10">
    <property type="entry name" value="Periplasmic binding protein-like II"/>
    <property type="match status" value="2"/>
</dbReference>
<accession>A0A2T7T826</accession>
<dbReference type="EMBL" id="AZSP01000144">
    <property type="protein sequence ID" value="PVE11297.1"/>
    <property type="molecule type" value="Genomic_DNA"/>
</dbReference>
<dbReference type="PANTHER" id="PTHR30570:SF6">
    <property type="entry name" value="PHOSPHATE-BINDING PROTEIN PSTS"/>
    <property type="match status" value="1"/>
</dbReference>
<gene>
    <name evidence="4" type="ORF">Y717_14730</name>
</gene>
<dbReference type="InterPro" id="IPR024370">
    <property type="entry name" value="PBP_domain"/>
</dbReference>
<evidence type="ECO:0000313" key="5">
    <source>
        <dbReference type="Proteomes" id="UP000245992"/>
    </source>
</evidence>
<sequence>MTTRKTIWGLLVPIGLTTALIAGCTSGARDDPKAERSSAAADDKVDVDCDAPELKDPNSTDPMAEQCARQRKIAKKREKVFYHQKFDLSGLGSYEPEQKVSGTIRQWGNNYLADSTIARRWESAFRKYHPGVKFEDNLTTSAVGIPGLYTGRADLAPLGREMLWDEIQAYQRQFNGAPIEITMATGSYDVAGWTPALGVWVSDKNPLRKLTFEQLDGVFGAARTGGWNGLDWNPKAARGPEKNIRTWGQLGLTGKWKNKPINVYGYTSEYHFGDFFSQKVLGGSSKYNENITEYVNQAQRDGSLASAGDLFMKDLAADPYGIAYAAITYRKPGNKAVALSAKPGAPFVEPTIGTVQNRSFPLTRSVYYYLTPGKLKDPKIKEFLRFVLSREGQQIIQADGKYLPLTAELAREQLQKIS</sequence>
<comment type="caution">
    <text evidence="4">The sequence shown here is derived from an EMBL/GenBank/DDBJ whole genome shotgun (WGS) entry which is preliminary data.</text>
</comment>
<dbReference type="Pfam" id="PF12849">
    <property type="entry name" value="PBP_like_2"/>
    <property type="match status" value="1"/>
</dbReference>
<dbReference type="PANTHER" id="PTHR30570">
    <property type="entry name" value="PERIPLASMIC PHOSPHATE BINDING COMPONENT OF PHOSPHATE ABC TRANSPORTER"/>
    <property type="match status" value="1"/>
</dbReference>
<dbReference type="InterPro" id="IPR050811">
    <property type="entry name" value="Phosphate_ABC_transporter"/>
</dbReference>
<protein>
    <recommendedName>
        <fullName evidence="3">PBP domain-containing protein</fullName>
    </recommendedName>
</protein>
<dbReference type="Proteomes" id="UP000245992">
    <property type="component" value="Unassembled WGS sequence"/>
</dbReference>
<feature type="signal peptide" evidence="2">
    <location>
        <begin position="1"/>
        <end position="22"/>
    </location>
</feature>
<evidence type="ECO:0000313" key="4">
    <source>
        <dbReference type="EMBL" id="PVE11297.1"/>
    </source>
</evidence>
<keyword evidence="5" id="KW-1185">Reference proteome</keyword>
<proteinExistence type="predicted"/>
<reference evidence="4 5" key="1">
    <citation type="submission" date="2013-12" db="EMBL/GenBank/DDBJ databases">
        <title>Annotated genome of Streptomyces scopuliridis.</title>
        <authorList>
            <person name="Olson J.B."/>
        </authorList>
    </citation>
    <scope>NUCLEOTIDE SEQUENCE [LARGE SCALE GENOMIC DNA]</scope>
    <source>
        <strain evidence="4 5">RB72</strain>
    </source>
</reference>
<keyword evidence="1 2" id="KW-0732">Signal</keyword>
<evidence type="ECO:0000256" key="2">
    <source>
        <dbReference type="SAM" id="SignalP"/>
    </source>
</evidence>
<dbReference type="AlphaFoldDB" id="A0A2T7T826"/>
<dbReference type="PROSITE" id="PS51257">
    <property type="entry name" value="PROKAR_LIPOPROTEIN"/>
    <property type="match status" value="1"/>
</dbReference>
<name>A0A2T7T826_9ACTN</name>
<dbReference type="RefSeq" id="WP_206300650.1">
    <property type="nucleotide sequence ID" value="NZ_AZSP01000144.1"/>
</dbReference>
<feature type="domain" description="PBP" evidence="3">
    <location>
        <begin position="115"/>
        <end position="391"/>
    </location>
</feature>
<dbReference type="STRING" id="1440053.GCA_000718095_05110"/>
<organism evidence="4 5">
    <name type="scientific">Streptomyces scopuliridis RB72</name>
    <dbReference type="NCBI Taxonomy" id="1440053"/>
    <lineage>
        <taxon>Bacteria</taxon>
        <taxon>Bacillati</taxon>
        <taxon>Actinomycetota</taxon>
        <taxon>Actinomycetes</taxon>
        <taxon>Kitasatosporales</taxon>
        <taxon>Streptomycetaceae</taxon>
        <taxon>Streptomyces</taxon>
    </lineage>
</organism>
<evidence type="ECO:0000256" key="1">
    <source>
        <dbReference type="ARBA" id="ARBA00022729"/>
    </source>
</evidence>
<evidence type="ECO:0000259" key="3">
    <source>
        <dbReference type="Pfam" id="PF12849"/>
    </source>
</evidence>
<dbReference type="SUPFAM" id="SSF53850">
    <property type="entry name" value="Periplasmic binding protein-like II"/>
    <property type="match status" value="1"/>
</dbReference>